<evidence type="ECO:0000256" key="3">
    <source>
        <dbReference type="ARBA" id="ARBA00022692"/>
    </source>
</evidence>
<evidence type="ECO:0000313" key="8">
    <source>
        <dbReference type="EMBL" id="KAL1528160.1"/>
    </source>
</evidence>
<name>A0AB34K5Z5_PRYPA</name>
<protein>
    <recommendedName>
        <fullName evidence="10">Magnesium transporter</fullName>
    </recommendedName>
</protein>
<evidence type="ECO:0000313" key="9">
    <source>
        <dbReference type="Proteomes" id="UP001515480"/>
    </source>
</evidence>
<dbReference type="GO" id="GO:0015144">
    <property type="term" value="F:carbohydrate transmembrane transporter activity"/>
    <property type="evidence" value="ECO:0007669"/>
    <property type="project" value="InterPro"/>
</dbReference>
<comment type="similarity">
    <text evidence="2">Belongs to the TMEM144 family.</text>
</comment>
<dbReference type="InterPro" id="IPR010651">
    <property type="entry name" value="Sugar_transport"/>
</dbReference>
<feature type="transmembrane region" description="Helical" evidence="6">
    <location>
        <begin position="73"/>
        <end position="93"/>
    </location>
</feature>
<evidence type="ECO:0000256" key="1">
    <source>
        <dbReference type="ARBA" id="ARBA00004141"/>
    </source>
</evidence>
<feature type="transmembrane region" description="Helical" evidence="6">
    <location>
        <begin position="219"/>
        <end position="241"/>
    </location>
</feature>
<evidence type="ECO:0008006" key="10">
    <source>
        <dbReference type="Google" id="ProtNLM"/>
    </source>
</evidence>
<dbReference type="InterPro" id="IPR012435">
    <property type="entry name" value="TMEM144"/>
</dbReference>
<dbReference type="EMBL" id="JBGBPQ010000002">
    <property type="protein sequence ID" value="KAL1528160.1"/>
    <property type="molecule type" value="Genomic_DNA"/>
</dbReference>
<keyword evidence="3 6" id="KW-0812">Transmembrane</keyword>
<accession>A0AB34K5Z5</accession>
<dbReference type="AlphaFoldDB" id="A0AB34K5Z5"/>
<evidence type="ECO:0000256" key="7">
    <source>
        <dbReference type="SAM" id="SignalP"/>
    </source>
</evidence>
<evidence type="ECO:0000256" key="6">
    <source>
        <dbReference type="SAM" id="Phobius"/>
    </source>
</evidence>
<feature type="transmembrane region" description="Helical" evidence="6">
    <location>
        <begin position="290"/>
        <end position="310"/>
    </location>
</feature>
<feature type="signal peptide" evidence="7">
    <location>
        <begin position="1"/>
        <end position="18"/>
    </location>
</feature>
<evidence type="ECO:0000256" key="2">
    <source>
        <dbReference type="ARBA" id="ARBA00005731"/>
    </source>
</evidence>
<feature type="chain" id="PRO_5044276656" description="Magnesium transporter" evidence="7">
    <location>
        <begin position="19"/>
        <end position="342"/>
    </location>
</feature>
<feature type="transmembrane region" description="Helical" evidence="6">
    <location>
        <begin position="99"/>
        <end position="116"/>
    </location>
</feature>
<reference evidence="8 9" key="1">
    <citation type="journal article" date="2024" name="Science">
        <title>Giant polyketide synthase enzymes in the biosynthesis of giant marine polyether toxins.</title>
        <authorList>
            <person name="Fallon T.R."/>
            <person name="Shende V.V."/>
            <person name="Wierzbicki I.H."/>
            <person name="Pendleton A.L."/>
            <person name="Watervoot N.F."/>
            <person name="Auber R.P."/>
            <person name="Gonzalez D.J."/>
            <person name="Wisecaver J.H."/>
            <person name="Moore B.S."/>
        </authorList>
    </citation>
    <scope>NUCLEOTIDE SEQUENCE [LARGE SCALE GENOMIC DNA]</scope>
    <source>
        <strain evidence="8 9">12B1</strain>
    </source>
</reference>
<sequence>MQTLVAYLLAIASAACNATFFAPNRLDSVKAADIHPFVYNWYTTMGVFAFSCLVALFLPLLEMDILSFTPAGFVAGGLFTLALCFSCLALPLLGLSIAMGVWCSMAILVSFSWGTLGPARIARPLVSVPLSLSAISMVVIGCIGIINVDALGNTLFCKKAEHPFVKMEDGTLTIGSKTAAAKKALGIFYAVCVGCFGGSMLVPLSFVPAEMAGIKGVAFIPSFGAGSFMTGTAIVCVWWALGRAGCIARGPIKLEVRRTLWAGLTSGTIWQIGNVCQVVAQSYYLLPYAIAYPIFQASLVIAGLLGIVIFGEIKGVPSVSAFFVSASIVIAGSVLLAVYGPV</sequence>
<comment type="subcellular location">
    <subcellularLocation>
        <location evidence="1">Membrane</location>
        <topology evidence="1">Multi-pass membrane protein</topology>
    </subcellularLocation>
</comment>
<dbReference type="Proteomes" id="UP001515480">
    <property type="component" value="Unassembled WGS sequence"/>
</dbReference>
<keyword evidence="4 6" id="KW-1133">Transmembrane helix</keyword>
<evidence type="ECO:0000256" key="5">
    <source>
        <dbReference type="ARBA" id="ARBA00023136"/>
    </source>
</evidence>
<evidence type="ECO:0000256" key="4">
    <source>
        <dbReference type="ARBA" id="ARBA00022989"/>
    </source>
</evidence>
<dbReference type="Pfam" id="PF07857">
    <property type="entry name" value="TMEM144"/>
    <property type="match status" value="1"/>
</dbReference>
<comment type="caution">
    <text evidence="8">The sequence shown here is derived from an EMBL/GenBank/DDBJ whole genome shotgun (WGS) entry which is preliminary data.</text>
</comment>
<feature type="transmembrane region" description="Helical" evidence="6">
    <location>
        <begin position="128"/>
        <end position="146"/>
    </location>
</feature>
<dbReference type="GO" id="GO:0016020">
    <property type="term" value="C:membrane"/>
    <property type="evidence" value="ECO:0007669"/>
    <property type="project" value="UniProtKB-SubCell"/>
</dbReference>
<keyword evidence="9" id="KW-1185">Reference proteome</keyword>
<keyword evidence="5 6" id="KW-0472">Membrane</keyword>
<feature type="transmembrane region" description="Helical" evidence="6">
    <location>
        <begin position="42"/>
        <end position="61"/>
    </location>
</feature>
<gene>
    <name evidence="8" type="ORF">AB1Y20_009521</name>
</gene>
<organism evidence="8 9">
    <name type="scientific">Prymnesium parvum</name>
    <name type="common">Toxic golden alga</name>
    <dbReference type="NCBI Taxonomy" id="97485"/>
    <lineage>
        <taxon>Eukaryota</taxon>
        <taxon>Haptista</taxon>
        <taxon>Haptophyta</taxon>
        <taxon>Prymnesiophyceae</taxon>
        <taxon>Prymnesiales</taxon>
        <taxon>Prymnesiaceae</taxon>
        <taxon>Prymnesium</taxon>
    </lineage>
</organism>
<feature type="transmembrane region" description="Helical" evidence="6">
    <location>
        <begin position="187"/>
        <end position="207"/>
    </location>
</feature>
<proteinExistence type="inferred from homology"/>
<dbReference type="PANTHER" id="PTHR16119">
    <property type="entry name" value="TRANSMEMBRANE PROTEIN 144"/>
    <property type="match status" value="1"/>
</dbReference>
<dbReference type="PANTHER" id="PTHR16119:SF22">
    <property type="entry name" value="EAMA DOMAIN-CONTAINING PROTEIN"/>
    <property type="match status" value="1"/>
</dbReference>
<feature type="transmembrane region" description="Helical" evidence="6">
    <location>
        <begin position="322"/>
        <end position="340"/>
    </location>
</feature>
<keyword evidence="7" id="KW-0732">Signal</keyword>